<evidence type="ECO:0000313" key="1">
    <source>
        <dbReference type="EMBL" id="KAK1657668.1"/>
    </source>
</evidence>
<dbReference type="EMBL" id="JAHMHR010000087">
    <property type="protein sequence ID" value="KAK1657668.1"/>
    <property type="molecule type" value="Genomic_DNA"/>
</dbReference>
<accession>A0AAJ0A867</accession>
<dbReference type="GeneID" id="85451990"/>
<dbReference type="RefSeq" id="XP_060422432.1">
    <property type="nucleotide sequence ID" value="XM_060567464.1"/>
</dbReference>
<reference evidence="1" key="1">
    <citation type="submission" date="2021-06" db="EMBL/GenBank/DDBJ databases">
        <title>Comparative genomics, transcriptomics and evolutionary studies reveal genomic signatures of adaptation to plant cell wall in hemibiotrophic fungi.</title>
        <authorList>
            <consortium name="DOE Joint Genome Institute"/>
            <person name="Baroncelli R."/>
            <person name="Diaz J.F."/>
            <person name="Benocci T."/>
            <person name="Peng M."/>
            <person name="Battaglia E."/>
            <person name="Haridas S."/>
            <person name="Andreopoulos W."/>
            <person name="Labutti K."/>
            <person name="Pangilinan J."/>
            <person name="Floch G.L."/>
            <person name="Makela M.R."/>
            <person name="Henrissat B."/>
            <person name="Grigoriev I.V."/>
            <person name="Crouch J.A."/>
            <person name="De Vries R.P."/>
            <person name="Sukno S.A."/>
            <person name="Thon M.R."/>
        </authorList>
    </citation>
    <scope>NUCLEOTIDE SEQUENCE</scope>
    <source>
        <strain evidence="1">CBS 193.32</strain>
    </source>
</reference>
<protein>
    <submittedName>
        <fullName evidence="1">Uncharacterized protein</fullName>
    </submittedName>
</protein>
<comment type="caution">
    <text evidence="1">The sequence shown here is derived from an EMBL/GenBank/DDBJ whole genome shotgun (WGS) entry which is preliminary data.</text>
</comment>
<sequence length="244" mass="27429">METSRPSTVFHWHNIRCEFAISGVEAAACLREGLNVSINVSTPLFQEKLAFFAFLSGCSVYDLADCTYDRLLRTIEHNIDTPVDASDGLDWFFRILRLSGFPTSTSASFASIVCLAADPLGSRYKVMPFRTMTVSLSTSLPWPGAKDSLVSLQRIGLLPSIVLHSTRTQLLIHRTPAQANIFCGFLRESYQLWMPAQPCSLHDHQILLVWLATCSFPIQSIHDWLKSPRGREMLSTYVKGRFQP</sequence>
<proteinExistence type="predicted"/>
<gene>
    <name evidence="1" type="ORF">BDP55DRAFT_422841</name>
</gene>
<dbReference type="AlphaFoldDB" id="A0AAJ0A867"/>
<dbReference type="Proteomes" id="UP001224890">
    <property type="component" value="Unassembled WGS sequence"/>
</dbReference>
<name>A0AAJ0A867_9PEZI</name>
<organism evidence="1 2">
    <name type="scientific">Colletotrichum godetiae</name>
    <dbReference type="NCBI Taxonomy" id="1209918"/>
    <lineage>
        <taxon>Eukaryota</taxon>
        <taxon>Fungi</taxon>
        <taxon>Dikarya</taxon>
        <taxon>Ascomycota</taxon>
        <taxon>Pezizomycotina</taxon>
        <taxon>Sordariomycetes</taxon>
        <taxon>Hypocreomycetidae</taxon>
        <taxon>Glomerellales</taxon>
        <taxon>Glomerellaceae</taxon>
        <taxon>Colletotrichum</taxon>
        <taxon>Colletotrichum acutatum species complex</taxon>
    </lineage>
</organism>
<keyword evidence="2" id="KW-1185">Reference proteome</keyword>
<evidence type="ECO:0000313" key="2">
    <source>
        <dbReference type="Proteomes" id="UP001224890"/>
    </source>
</evidence>